<accession>X0T6D0</accession>
<feature type="region of interest" description="Disordered" evidence="1">
    <location>
        <begin position="1"/>
        <end position="20"/>
    </location>
</feature>
<dbReference type="EMBL" id="BARS01011358">
    <property type="protein sequence ID" value="GAF89028.1"/>
    <property type="molecule type" value="Genomic_DNA"/>
</dbReference>
<dbReference type="Gene3D" id="2.40.30.170">
    <property type="match status" value="1"/>
</dbReference>
<name>X0T6D0_9ZZZZ</name>
<organism evidence="2">
    <name type="scientific">marine sediment metagenome</name>
    <dbReference type="NCBI Taxonomy" id="412755"/>
    <lineage>
        <taxon>unclassified sequences</taxon>
        <taxon>metagenomes</taxon>
        <taxon>ecological metagenomes</taxon>
    </lineage>
</organism>
<feature type="non-terminal residue" evidence="2">
    <location>
        <position position="1"/>
    </location>
</feature>
<dbReference type="AlphaFoldDB" id="X0T6D0"/>
<feature type="compositionally biased region" description="Polar residues" evidence="1">
    <location>
        <begin position="7"/>
        <end position="20"/>
    </location>
</feature>
<dbReference type="GO" id="GO:1990281">
    <property type="term" value="C:efflux pump complex"/>
    <property type="evidence" value="ECO:0007669"/>
    <property type="project" value="TreeGrafter"/>
</dbReference>
<dbReference type="PANTHER" id="PTHR30469">
    <property type="entry name" value="MULTIDRUG RESISTANCE PROTEIN MDTA"/>
    <property type="match status" value="1"/>
</dbReference>
<gene>
    <name evidence="2" type="ORF">S01H1_20687</name>
</gene>
<evidence type="ECO:0000313" key="2">
    <source>
        <dbReference type="EMBL" id="GAF89028.1"/>
    </source>
</evidence>
<dbReference type="GO" id="GO:0015562">
    <property type="term" value="F:efflux transmembrane transporter activity"/>
    <property type="evidence" value="ECO:0007669"/>
    <property type="project" value="TreeGrafter"/>
</dbReference>
<proteinExistence type="predicted"/>
<evidence type="ECO:0008006" key="3">
    <source>
        <dbReference type="Google" id="ProtNLM"/>
    </source>
</evidence>
<sequence length="166" mass="17886">VGRVTKIGNSSIRPRNQQVSSSDQAIDFEVRVTLEDSGVELRPDLSASADVITDVRPDALAIPIIALTLMDPGEFERLPNELEGEEAMAESTDSDEPVEGVFVIDGDLARFRPVEIGVAGDNYFEVLEGLDEGETVVSGTYQVIRELSDGDLVDPTSSDSTQATEE</sequence>
<reference evidence="2" key="1">
    <citation type="journal article" date="2014" name="Front. Microbiol.">
        <title>High frequency of phylogenetically diverse reductive dehalogenase-homologous genes in deep subseafloor sedimentary metagenomes.</title>
        <authorList>
            <person name="Kawai M."/>
            <person name="Futagami T."/>
            <person name="Toyoda A."/>
            <person name="Takaki Y."/>
            <person name="Nishi S."/>
            <person name="Hori S."/>
            <person name="Arai W."/>
            <person name="Tsubouchi T."/>
            <person name="Morono Y."/>
            <person name="Uchiyama I."/>
            <person name="Ito T."/>
            <person name="Fujiyama A."/>
            <person name="Inagaki F."/>
            <person name="Takami H."/>
        </authorList>
    </citation>
    <scope>NUCLEOTIDE SEQUENCE</scope>
    <source>
        <strain evidence="2">Expedition CK06-06</strain>
    </source>
</reference>
<dbReference type="Gene3D" id="2.40.420.20">
    <property type="match status" value="1"/>
</dbReference>
<evidence type="ECO:0000256" key="1">
    <source>
        <dbReference type="SAM" id="MobiDB-lite"/>
    </source>
</evidence>
<protein>
    <recommendedName>
        <fullName evidence="3">RND efflux pump membrane fusion protein barrel-sandwich domain-containing protein</fullName>
    </recommendedName>
</protein>
<comment type="caution">
    <text evidence="2">The sequence shown here is derived from an EMBL/GenBank/DDBJ whole genome shotgun (WGS) entry which is preliminary data.</text>
</comment>